<feature type="transmembrane region" description="Helical" evidence="7">
    <location>
        <begin position="412"/>
        <end position="431"/>
    </location>
</feature>
<feature type="transmembrane region" description="Helical" evidence="7">
    <location>
        <begin position="265"/>
        <end position="286"/>
    </location>
</feature>
<dbReference type="InterPro" id="IPR051447">
    <property type="entry name" value="Lipoprotein-release_system"/>
</dbReference>
<feature type="transmembrane region" description="Helical" evidence="7">
    <location>
        <begin position="437"/>
        <end position="460"/>
    </location>
</feature>
<evidence type="ECO:0000256" key="7">
    <source>
        <dbReference type="SAM" id="Phobius"/>
    </source>
</evidence>
<evidence type="ECO:0008006" key="12">
    <source>
        <dbReference type="Google" id="ProtNLM"/>
    </source>
</evidence>
<comment type="subcellular location">
    <subcellularLocation>
        <location evidence="1">Cell membrane</location>
        <topology evidence="1">Multi-pass membrane protein</topology>
    </subcellularLocation>
</comment>
<feature type="domain" description="ABC3 transporter permease C-terminal" evidence="8">
    <location>
        <begin position="736"/>
        <end position="852"/>
    </location>
</feature>
<evidence type="ECO:0000313" key="10">
    <source>
        <dbReference type="EMBL" id="CAI2719055.1"/>
    </source>
</evidence>
<evidence type="ECO:0000259" key="9">
    <source>
        <dbReference type="Pfam" id="PF12704"/>
    </source>
</evidence>
<keyword evidence="3" id="KW-1003">Cell membrane</keyword>
<dbReference type="Pfam" id="PF02687">
    <property type="entry name" value="FtsX"/>
    <property type="match status" value="2"/>
</dbReference>
<feature type="transmembrane region" description="Helical" evidence="7">
    <location>
        <begin position="306"/>
        <end position="330"/>
    </location>
</feature>
<feature type="transmembrane region" description="Helical" evidence="7">
    <location>
        <begin position="368"/>
        <end position="388"/>
    </location>
</feature>
<gene>
    <name evidence="10" type="ORF">NSPWAT_2199</name>
</gene>
<feature type="transmembrane region" description="Helical" evidence="7">
    <location>
        <begin position="735"/>
        <end position="754"/>
    </location>
</feature>
<evidence type="ECO:0000256" key="3">
    <source>
        <dbReference type="ARBA" id="ARBA00022475"/>
    </source>
</evidence>
<dbReference type="InterPro" id="IPR025857">
    <property type="entry name" value="MacB_PCD"/>
</dbReference>
<dbReference type="InterPro" id="IPR003838">
    <property type="entry name" value="ABC3_permease_C"/>
</dbReference>
<organism evidence="10 11">
    <name type="scientific">Nitrospina watsonii</name>
    <dbReference type="NCBI Taxonomy" id="1323948"/>
    <lineage>
        <taxon>Bacteria</taxon>
        <taxon>Pseudomonadati</taxon>
        <taxon>Nitrospinota/Tectimicrobiota group</taxon>
        <taxon>Nitrospinota</taxon>
        <taxon>Nitrospinia</taxon>
        <taxon>Nitrospinales</taxon>
        <taxon>Nitrospinaceae</taxon>
        <taxon>Nitrospina</taxon>
    </lineage>
</organism>
<sequence length="859" mass="94594">MRDVVHFKNLFGPLIVRPLWRDPFRFFITIVGVSLGVAVFLSIQLANRQTLSSFTETVDLMLGRANAVIHADGVPFDETYFKRLLPLRDTVKAYPVIEGYGVETGSQEVVEILGTDLLQDSGIRDFSLKTADDTLQGLLPLILDPRGIIIPETFIPERHFKPGDAIEFLINGQPVTLTLTGVLESKGLARAFKGNVALMDIAAAQSVFGKIGQLDRIDVRFLNDKNFDRMQSKIAAVLPEFLHVDRPQHRSGQVEKMLRAFQYNLTALSFIALLVGLYLIYNMISLSVVRRRTEIGTLRALGASPYWIAALFILEAGVIGAIGSAFGVALGYGLAKVSLQAITLTVQNLYVSANVADFDFHWSEGIPYFMLGVGLSLGSALIPAYDAARTSPTWVMRRGSYDLKVFRGNRRLTALGIGCLALAAVCANLPAIGGFPWLGFASVFLVILGMSCLAPGALVWMRDGSHRLCKNWFGGEGLLASRNLTQNVGRNAIAVSSLAIAFMMVISMSIMVHSFRQTVTVWIDQTLKADLFVRAAGGKHIDYQYALPVEPIADLKQLPGVKAVDAFRALHITYNDQPAILGSGDFEVLSRHGNLVIKDGPPARDLAALMVGADRAIVSEPFAYKHGVGVGDRVTLETPNGTMSLEIVAVYYDYSQERGYAIVDRRTFLKYYEDPTVNSFVVYLEDKADLPAVRKAILKTIGASHRVIVRSYGELKEEVLRIFDKTFAITYSLEIIGVGVALLGLFNTLVALIIERRREMAVLRFIGAYPQQLRRMVWIEAGLLGWIGSLMGLVAGVVVSYILIFVINKQAFGWTIQIFHPLTFMLAATVFFWVVAAVAGLYPARLATQQDPRESIRVE</sequence>
<evidence type="ECO:0000256" key="6">
    <source>
        <dbReference type="ARBA" id="ARBA00023136"/>
    </source>
</evidence>
<feature type="transmembrane region" description="Helical" evidence="7">
    <location>
        <begin position="492"/>
        <end position="512"/>
    </location>
</feature>
<dbReference type="Pfam" id="PF12704">
    <property type="entry name" value="MacB_PCD"/>
    <property type="match status" value="2"/>
</dbReference>
<feature type="domain" description="MacB-like periplasmic core" evidence="9">
    <location>
        <begin position="492"/>
        <end position="697"/>
    </location>
</feature>
<keyword evidence="4 7" id="KW-0812">Transmembrane</keyword>
<accession>A0ABM9HFW1</accession>
<evidence type="ECO:0000256" key="1">
    <source>
        <dbReference type="ARBA" id="ARBA00004651"/>
    </source>
</evidence>
<feature type="transmembrane region" description="Helical" evidence="7">
    <location>
        <begin position="783"/>
        <end position="806"/>
    </location>
</feature>
<dbReference type="RefSeq" id="WP_282011912.1">
    <property type="nucleotide sequence ID" value="NZ_OX336137.1"/>
</dbReference>
<evidence type="ECO:0000256" key="4">
    <source>
        <dbReference type="ARBA" id="ARBA00022692"/>
    </source>
</evidence>
<dbReference type="Proteomes" id="UP001157733">
    <property type="component" value="Chromosome"/>
</dbReference>
<evidence type="ECO:0000313" key="11">
    <source>
        <dbReference type="Proteomes" id="UP001157733"/>
    </source>
</evidence>
<keyword evidence="11" id="KW-1185">Reference proteome</keyword>
<keyword evidence="6 7" id="KW-0472">Membrane</keyword>
<feature type="domain" description="MacB-like periplasmic core" evidence="9">
    <location>
        <begin position="27"/>
        <end position="236"/>
    </location>
</feature>
<evidence type="ECO:0000256" key="5">
    <source>
        <dbReference type="ARBA" id="ARBA00022989"/>
    </source>
</evidence>
<protein>
    <recommendedName>
        <fullName evidence="12">ABC transporter permease</fullName>
    </recommendedName>
</protein>
<feature type="transmembrane region" description="Helical" evidence="7">
    <location>
        <begin position="818"/>
        <end position="842"/>
    </location>
</feature>
<dbReference type="EMBL" id="OX336137">
    <property type="protein sequence ID" value="CAI2719055.1"/>
    <property type="molecule type" value="Genomic_DNA"/>
</dbReference>
<reference evidence="10 11" key="1">
    <citation type="submission" date="2022-09" db="EMBL/GenBank/DDBJ databases">
        <authorList>
            <person name="Kop L."/>
        </authorList>
    </citation>
    <scope>NUCLEOTIDE SEQUENCE [LARGE SCALE GENOMIC DNA]</scope>
    <source>
        <strain evidence="10 11">347</strain>
    </source>
</reference>
<name>A0ABM9HFW1_9BACT</name>
<feature type="transmembrane region" description="Helical" evidence="7">
    <location>
        <begin position="24"/>
        <end position="43"/>
    </location>
</feature>
<proteinExistence type="inferred from homology"/>
<evidence type="ECO:0000259" key="8">
    <source>
        <dbReference type="Pfam" id="PF02687"/>
    </source>
</evidence>
<feature type="domain" description="ABC3 transporter permease C-terminal" evidence="8">
    <location>
        <begin position="268"/>
        <end position="392"/>
    </location>
</feature>
<evidence type="ECO:0000256" key="2">
    <source>
        <dbReference type="ARBA" id="ARBA00005236"/>
    </source>
</evidence>
<dbReference type="PANTHER" id="PTHR30489">
    <property type="entry name" value="LIPOPROTEIN-RELEASING SYSTEM TRANSMEMBRANE PROTEIN LOLE"/>
    <property type="match status" value="1"/>
</dbReference>
<dbReference type="PANTHER" id="PTHR30489:SF0">
    <property type="entry name" value="LIPOPROTEIN-RELEASING SYSTEM TRANSMEMBRANE PROTEIN LOLE"/>
    <property type="match status" value="1"/>
</dbReference>
<comment type="similarity">
    <text evidence="2">Belongs to the ABC-4 integral membrane protein family. LolC/E subfamily.</text>
</comment>
<keyword evidence="5 7" id="KW-1133">Transmembrane helix</keyword>